<sequence>MAFKDVLSLCGRVGLIVTAFAFVAGIIAGPLLEKVWSSRFTITEQSADTAAPPPRAPSQGQPG</sequence>
<evidence type="ECO:0000313" key="3">
    <source>
        <dbReference type="EMBL" id="MBB4039704.1"/>
    </source>
</evidence>
<organism evidence="3 4">
    <name type="scientific">Microvirga flocculans</name>
    <dbReference type="NCBI Taxonomy" id="217168"/>
    <lineage>
        <taxon>Bacteria</taxon>
        <taxon>Pseudomonadati</taxon>
        <taxon>Pseudomonadota</taxon>
        <taxon>Alphaproteobacteria</taxon>
        <taxon>Hyphomicrobiales</taxon>
        <taxon>Methylobacteriaceae</taxon>
        <taxon>Microvirga</taxon>
    </lineage>
</organism>
<evidence type="ECO:0000256" key="1">
    <source>
        <dbReference type="SAM" id="MobiDB-lite"/>
    </source>
</evidence>
<evidence type="ECO:0000313" key="4">
    <source>
        <dbReference type="Proteomes" id="UP000519439"/>
    </source>
</evidence>
<proteinExistence type="predicted"/>
<feature type="transmembrane region" description="Helical" evidence="2">
    <location>
        <begin position="6"/>
        <end position="32"/>
    </location>
</feature>
<dbReference type="Proteomes" id="UP000519439">
    <property type="component" value="Unassembled WGS sequence"/>
</dbReference>
<keyword evidence="2" id="KW-0472">Membrane</keyword>
<comment type="caution">
    <text evidence="3">The sequence shown here is derived from an EMBL/GenBank/DDBJ whole genome shotgun (WGS) entry which is preliminary data.</text>
</comment>
<gene>
    <name evidence="3" type="ORF">GGR34_001351</name>
</gene>
<keyword evidence="4" id="KW-1185">Reference proteome</keyword>
<dbReference type="EMBL" id="JACIDC010000004">
    <property type="protein sequence ID" value="MBB4039704.1"/>
    <property type="molecule type" value="Genomic_DNA"/>
</dbReference>
<dbReference type="AlphaFoldDB" id="A0A7W6IF37"/>
<accession>A0A7W6IF37</accession>
<keyword evidence="2" id="KW-1133">Transmembrane helix</keyword>
<feature type="region of interest" description="Disordered" evidence="1">
    <location>
        <begin position="44"/>
        <end position="63"/>
    </location>
</feature>
<keyword evidence="2" id="KW-0812">Transmembrane</keyword>
<protein>
    <submittedName>
        <fullName evidence="3">Uncharacterized protein</fullName>
    </submittedName>
</protein>
<reference evidence="3 4" key="1">
    <citation type="submission" date="2020-08" db="EMBL/GenBank/DDBJ databases">
        <title>Genomic Encyclopedia of Type Strains, Phase IV (KMG-IV): sequencing the most valuable type-strain genomes for metagenomic binning, comparative biology and taxonomic classification.</title>
        <authorList>
            <person name="Goeker M."/>
        </authorList>
    </citation>
    <scope>NUCLEOTIDE SEQUENCE [LARGE SCALE GENOMIC DNA]</scope>
    <source>
        <strain evidence="3 4">DSM 15743</strain>
    </source>
</reference>
<evidence type="ECO:0000256" key="2">
    <source>
        <dbReference type="SAM" id="Phobius"/>
    </source>
</evidence>
<name>A0A7W6IF37_9HYPH</name>